<evidence type="ECO:0000313" key="2">
    <source>
        <dbReference type="Proteomes" id="UP000187203"/>
    </source>
</evidence>
<reference evidence="2" key="1">
    <citation type="submission" date="2013-09" db="EMBL/GenBank/DDBJ databases">
        <title>Corchorus olitorius genome sequencing.</title>
        <authorList>
            <person name="Alam M."/>
            <person name="Haque M.S."/>
            <person name="Islam M.S."/>
            <person name="Emdad E.M."/>
            <person name="Islam M.M."/>
            <person name="Ahmed B."/>
            <person name="Halim A."/>
            <person name="Hossen Q.M.M."/>
            <person name="Hossain M.Z."/>
            <person name="Ahmed R."/>
            <person name="Khan M.M."/>
            <person name="Islam R."/>
            <person name="Rashid M.M."/>
            <person name="Khan S.A."/>
            <person name="Rahman M.S."/>
            <person name="Alam M."/>
            <person name="Yahiya A.S."/>
            <person name="Khan M.S."/>
            <person name="Azam M.S."/>
            <person name="Haque T."/>
            <person name="Lashkar M.Z.H."/>
            <person name="Akhand A.I."/>
            <person name="Morshed G."/>
            <person name="Roy S."/>
            <person name="Uddin K.S."/>
            <person name="Rabeya T."/>
            <person name="Hossain A.S."/>
            <person name="Chowdhury A."/>
            <person name="Snigdha A.R."/>
            <person name="Mortoza M.S."/>
            <person name="Matin S.A."/>
            <person name="Hoque S.M.E."/>
            <person name="Islam M.K."/>
            <person name="Roy D.K."/>
            <person name="Haider R."/>
            <person name="Moosa M.M."/>
            <person name="Elias S.M."/>
            <person name="Hasan A.M."/>
            <person name="Jahan S."/>
            <person name="Shafiuddin M."/>
            <person name="Mahmood N."/>
            <person name="Shommy N.S."/>
        </authorList>
    </citation>
    <scope>NUCLEOTIDE SEQUENCE [LARGE SCALE GENOMIC DNA]</scope>
    <source>
        <strain evidence="2">cv. O-4</strain>
    </source>
</reference>
<accession>A0A1R3KCX1</accession>
<protein>
    <submittedName>
        <fullName evidence="1">Uncharacterized protein</fullName>
    </submittedName>
</protein>
<gene>
    <name evidence="1" type="ORF">COLO4_09215</name>
</gene>
<dbReference type="Proteomes" id="UP000187203">
    <property type="component" value="Unassembled WGS sequence"/>
</dbReference>
<organism evidence="1 2">
    <name type="scientific">Corchorus olitorius</name>
    <dbReference type="NCBI Taxonomy" id="93759"/>
    <lineage>
        <taxon>Eukaryota</taxon>
        <taxon>Viridiplantae</taxon>
        <taxon>Streptophyta</taxon>
        <taxon>Embryophyta</taxon>
        <taxon>Tracheophyta</taxon>
        <taxon>Spermatophyta</taxon>
        <taxon>Magnoliopsida</taxon>
        <taxon>eudicotyledons</taxon>
        <taxon>Gunneridae</taxon>
        <taxon>Pentapetalae</taxon>
        <taxon>rosids</taxon>
        <taxon>malvids</taxon>
        <taxon>Malvales</taxon>
        <taxon>Malvaceae</taxon>
        <taxon>Grewioideae</taxon>
        <taxon>Apeibeae</taxon>
        <taxon>Corchorus</taxon>
    </lineage>
</organism>
<name>A0A1R3KCX1_9ROSI</name>
<proteinExistence type="predicted"/>
<evidence type="ECO:0000313" key="1">
    <source>
        <dbReference type="EMBL" id="OMP04889.1"/>
    </source>
</evidence>
<dbReference type="EMBL" id="AWUE01014146">
    <property type="protein sequence ID" value="OMP04889.1"/>
    <property type="molecule type" value="Genomic_DNA"/>
</dbReference>
<comment type="caution">
    <text evidence="1">The sequence shown here is derived from an EMBL/GenBank/DDBJ whole genome shotgun (WGS) entry which is preliminary data.</text>
</comment>
<dbReference type="AlphaFoldDB" id="A0A1R3KCX1"/>
<sequence length="57" mass="6046">MALLLVGMSSTTSRIVVRLMLDHDASLISLGGITPLLACWGGQYLMAPSPYDKPNLG</sequence>
<keyword evidence="2" id="KW-1185">Reference proteome</keyword>